<dbReference type="AlphaFoldDB" id="A0AA88J984"/>
<evidence type="ECO:0000313" key="2">
    <source>
        <dbReference type="Proteomes" id="UP001187192"/>
    </source>
</evidence>
<keyword evidence="2" id="KW-1185">Reference proteome</keyword>
<proteinExistence type="predicted"/>
<evidence type="ECO:0000313" key="1">
    <source>
        <dbReference type="EMBL" id="GMN65839.1"/>
    </source>
</evidence>
<dbReference type="EMBL" id="BTGU01000265">
    <property type="protein sequence ID" value="GMN65839.1"/>
    <property type="molecule type" value="Genomic_DNA"/>
</dbReference>
<name>A0AA88J984_FICCA</name>
<sequence>MGVGIGGEGEGSASSAAREWWRRRHFFPVEGGPNPRGKGGWRDSEFFGATCEKQGENRRGRVKESEERVRENHRENGEVCLIWIIPIFICDDTSSLITLIVVANNFETTSSS</sequence>
<organism evidence="1 2">
    <name type="scientific">Ficus carica</name>
    <name type="common">Common fig</name>
    <dbReference type="NCBI Taxonomy" id="3494"/>
    <lineage>
        <taxon>Eukaryota</taxon>
        <taxon>Viridiplantae</taxon>
        <taxon>Streptophyta</taxon>
        <taxon>Embryophyta</taxon>
        <taxon>Tracheophyta</taxon>
        <taxon>Spermatophyta</taxon>
        <taxon>Magnoliopsida</taxon>
        <taxon>eudicotyledons</taxon>
        <taxon>Gunneridae</taxon>
        <taxon>Pentapetalae</taxon>
        <taxon>rosids</taxon>
        <taxon>fabids</taxon>
        <taxon>Rosales</taxon>
        <taxon>Moraceae</taxon>
        <taxon>Ficeae</taxon>
        <taxon>Ficus</taxon>
    </lineage>
</organism>
<reference evidence="1" key="1">
    <citation type="submission" date="2023-07" db="EMBL/GenBank/DDBJ databases">
        <title>draft genome sequence of fig (Ficus carica).</title>
        <authorList>
            <person name="Takahashi T."/>
            <person name="Nishimura K."/>
        </authorList>
    </citation>
    <scope>NUCLEOTIDE SEQUENCE</scope>
</reference>
<accession>A0AA88J984</accession>
<protein>
    <submittedName>
        <fullName evidence="1">Uncharacterized protein</fullName>
    </submittedName>
</protein>
<gene>
    <name evidence="1" type="ORF">TIFTF001_034910</name>
</gene>
<comment type="caution">
    <text evidence="1">The sequence shown here is derived from an EMBL/GenBank/DDBJ whole genome shotgun (WGS) entry which is preliminary data.</text>
</comment>
<dbReference type="Proteomes" id="UP001187192">
    <property type="component" value="Unassembled WGS sequence"/>
</dbReference>